<gene>
    <name evidence="1" type="ORF">CNMCM5793_007906</name>
    <name evidence="2" type="ORF">CNMCM6106_007357</name>
</gene>
<evidence type="ECO:0000313" key="3">
    <source>
        <dbReference type="Proteomes" id="UP000630445"/>
    </source>
</evidence>
<accession>A0A8H6QIB8</accession>
<dbReference type="Proteomes" id="UP000662466">
    <property type="component" value="Unassembled WGS sequence"/>
</dbReference>
<comment type="caution">
    <text evidence="2">The sequence shown here is derived from an EMBL/GenBank/DDBJ whole genome shotgun (WGS) entry which is preliminary data.</text>
</comment>
<evidence type="ECO:0000313" key="2">
    <source>
        <dbReference type="EMBL" id="KAF7173259.1"/>
    </source>
</evidence>
<dbReference type="EMBL" id="JACBAD010002069">
    <property type="protein sequence ID" value="KAF7118389.1"/>
    <property type="molecule type" value="Genomic_DNA"/>
</dbReference>
<evidence type="ECO:0000313" key="1">
    <source>
        <dbReference type="EMBL" id="KAF7118389.1"/>
    </source>
</evidence>
<proteinExistence type="predicted"/>
<evidence type="ECO:0000313" key="4">
    <source>
        <dbReference type="Proteomes" id="UP000662466"/>
    </source>
</evidence>
<name>A0A8H6QIB8_9EURO</name>
<dbReference type="Proteomes" id="UP000630445">
    <property type="component" value="Unassembled WGS sequence"/>
</dbReference>
<keyword evidence="3" id="KW-1185">Reference proteome</keyword>
<dbReference type="EMBL" id="JACBAF010001783">
    <property type="protein sequence ID" value="KAF7173259.1"/>
    <property type="molecule type" value="Genomic_DNA"/>
</dbReference>
<organism evidence="2 4">
    <name type="scientific">Aspergillus hiratsukae</name>
    <dbReference type="NCBI Taxonomy" id="1194566"/>
    <lineage>
        <taxon>Eukaryota</taxon>
        <taxon>Fungi</taxon>
        <taxon>Dikarya</taxon>
        <taxon>Ascomycota</taxon>
        <taxon>Pezizomycotina</taxon>
        <taxon>Eurotiomycetes</taxon>
        <taxon>Eurotiomycetidae</taxon>
        <taxon>Eurotiales</taxon>
        <taxon>Aspergillaceae</taxon>
        <taxon>Aspergillus</taxon>
        <taxon>Aspergillus subgen. Fumigati</taxon>
    </lineage>
</organism>
<protein>
    <submittedName>
        <fullName evidence="2">Uncharacterized protein</fullName>
    </submittedName>
</protein>
<dbReference type="OrthoDB" id="2156052at2759"/>
<sequence>MTPFMSEVQSKWKPLRKEDKEKTTKEAIYDIQQRVGQLNSLSIKTHPDIAYPIRRLQSEASMPDQNASNTTVSSRARILWQFVTKDELDEVIIEKFSKTVTTYVKRRFEDNDLDFNLYLNDIDFRGGIQRPSGAKRMADRLRRVIISRPRRNAYEGICLLFRRRPVTWYSKKQSTIAPSITVAEYCAYDGNQGRYLAQGVATWLMNRYLFDFKAPVQSYGNNPDVACITGAGHIRFVGELKTPWVRGHNQSSALDDDAWLRHVLGQITEYMRDVNLKYGFISTYNKTIFLRQRQDPTTGWQIVQKMRLSKASLNPD</sequence>
<reference evidence="2" key="1">
    <citation type="submission" date="2020-06" db="EMBL/GenBank/DDBJ databases">
        <title>Draft genome sequences of strains closely related to Aspergillus parafelis and Aspergillus hiratsukae.</title>
        <authorList>
            <person name="Dos Santos R.A.C."/>
            <person name="Rivero-Menendez O."/>
            <person name="Steenwyk J.L."/>
            <person name="Mead M.E."/>
            <person name="Goldman G.H."/>
            <person name="Alastruey-Izquierdo A."/>
            <person name="Rokas A."/>
        </authorList>
    </citation>
    <scope>NUCLEOTIDE SEQUENCE</scope>
    <source>
        <strain evidence="1">CNM-CM5793</strain>
        <strain evidence="2">CNM-CM6106</strain>
    </source>
</reference>
<dbReference type="AlphaFoldDB" id="A0A8H6QIB8"/>